<reference evidence="2" key="1">
    <citation type="submission" date="2014-09" db="EMBL/GenBank/DDBJ databases">
        <authorList>
            <person name="Magalhaes I.L.F."/>
            <person name="Oliveira U."/>
            <person name="Santos F.R."/>
            <person name="Vidigal T.H.D.A."/>
            <person name="Brescovit A.D."/>
            <person name="Santos A.J."/>
        </authorList>
    </citation>
    <scope>NUCLEOTIDE SEQUENCE</scope>
    <source>
        <tissue evidence="2">Shoot tissue taken approximately 20 cm above the soil surface</tissue>
    </source>
</reference>
<feature type="transmembrane region" description="Helical" evidence="1">
    <location>
        <begin position="35"/>
        <end position="52"/>
    </location>
</feature>
<keyword evidence="1" id="KW-0472">Membrane</keyword>
<protein>
    <submittedName>
        <fullName evidence="2">Uncharacterized protein</fullName>
    </submittedName>
</protein>
<keyword evidence="1" id="KW-1133">Transmembrane helix</keyword>
<sequence>MLSYSGEIWKKNLALLISQFGCRIKKLLTLLKTPAYYNALLNVTLFISKCFINSSYII</sequence>
<proteinExistence type="predicted"/>
<accession>A0A0A9BWI3</accession>
<keyword evidence="1" id="KW-0812">Transmembrane</keyword>
<dbReference type="EMBL" id="GBRH01230254">
    <property type="protein sequence ID" value="JAD67641.1"/>
    <property type="molecule type" value="Transcribed_RNA"/>
</dbReference>
<dbReference type="AlphaFoldDB" id="A0A0A9BWI3"/>
<reference evidence="2" key="2">
    <citation type="journal article" date="2015" name="Data Brief">
        <title>Shoot transcriptome of the giant reed, Arundo donax.</title>
        <authorList>
            <person name="Barrero R.A."/>
            <person name="Guerrero F.D."/>
            <person name="Moolhuijzen P."/>
            <person name="Goolsby J.A."/>
            <person name="Tidwell J."/>
            <person name="Bellgard S.E."/>
            <person name="Bellgard M.I."/>
        </authorList>
    </citation>
    <scope>NUCLEOTIDE SEQUENCE</scope>
    <source>
        <tissue evidence="2">Shoot tissue taken approximately 20 cm above the soil surface</tissue>
    </source>
</reference>
<evidence type="ECO:0000313" key="2">
    <source>
        <dbReference type="EMBL" id="JAD67641.1"/>
    </source>
</evidence>
<organism evidence="2">
    <name type="scientific">Arundo donax</name>
    <name type="common">Giant reed</name>
    <name type="synonym">Donax arundinaceus</name>
    <dbReference type="NCBI Taxonomy" id="35708"/>
    <lineage>
        <taxon>Eukaryota</taxon>
        <taxon>Viridiplantae</taxon>
        <taxon>Streptophyta</taxon>
        <taxon>Embryophyta</taxon>
        <taxon>Tracheophyta</taxon>
        <taxon>Spermatophyta</taxon>
        <taxon>Magnoliopsida</taxon>
        <taxon>Liliopsida</taxon>
        <taxon>Poales</taxon>
        <taxon>Poaceae</taxon>
        <taxon>PACMAD clade</taxon>
        <taxon>Arundinoideae</taxon>
        <taxon>Arundineae</taxon>
        <taxon>Arundo</taxon>
    </lineage>
</organism>
<name>A0A0A9BWI3_ARUDO</name>
<evidence type="ECO:0000256" key="1">
    <source>
        <dbReference type="SAM" id="Phobius"/>
    </source>
</evidence>